<gene>
    <name evidence="2" type="primary">attT</name>
    <name evidence="2" type="ORF">SO3561_09446</name>
</gene>
<dbReference type="STRING" id="1963.AQJ27_47905"/>
<sequence>MPDPSAYEIQPGVPSVEDYRRLRTRAGLSDKSAEGAAVGLAHTWYGVVAVHGGDPVGMGRIIGDGGCFFQIVDICVLPEHQGCGLGRRIMQALNDELERRAPALSYVSLIADGDAHHLYRKFGFTDRAPKSIGMARFIRAD</sequence>
<name>A0A250VUU3_STROL</name>
<dbReference type="InterPro" id="IPR016181">
    <property type="entry name" value="Acyl_CoA_acyltransferase"/>
</dbReference>
<dbReference type="SUPFAM" id="SSF55729">
    <property type="entry name" value="Acyl-CoA N-acyltransferases (Nat)"/>
    <property type="match status" value="1"/>
</dbReference>
<dbReference type="PROSITE" id="PS51186">
    <property type="entry name" value="GNAT"/>
    <property type="match status" value="1"/>
</dbReference>
<evidence type="ECO:0000313" key="2">
    <source>
        <dbReference type="EMBL" id="GAX57875.1"/>
    </source>
</evidence>
<dbReference type="InterPro" id="IPR000182">
    <property type="entry name" value="GNAT_dom"/>
</dbReference>
<accession>A0A250VUU3</accession>
<feature type="domain" description="N-acetyltransferase" evidence="1">
    <location>
        <begin position="7"/>
        <end position="139"/>
    </location>
</feature>
<reference evidence="3" key="1">
    <citation type="submission" date="2017-05" db="EMBL/GenBank/DDBJ databases">
        <title>Streptomyces olivochromogenes NBRC 3561 whole genome shotgun sequence.</title>
        <authorList>
            <person name="Dohra H."/>
            <person name="Kodani S."/>
        </authorList>
    </citation>
    <scope>NUCLEOTIDE SEQUENCE [LARGE SCALE GENOMIC DNA]</scope>
    <source>
        <strain evidence="3">NBRC 3561</strain>
    </source>
</reference>
<evidence type="ECO:0000259" key="1">
    <source>
        <dbReference type="PROSITE" id="PS51186"/>
    </source>
</evidence>
<proteinExistence type="predicted"/>
<organism evidence="2 3">
    <name type="scientific">Streptomyces olivochromogenes</name>
    <dbReference type="NCBI Taxonomy" id="1963"/>
    <lineage>
        <taxon>Bacteria</taxon>
        <taxon>Bacillati</taxon>
        <taxon>Actinomycetota</taxon>
        <taxon>Actinomycetes</taxon>
        <taxon>Kitasatosporales</taxon>
        <taxon>Streptomycetaceae</taxon>
        <taxon>Streptomyces</taxon>
    </lineage>
</organism>
<dbReference type="GO" id="GO:0016747">
    <property type="term" value="F:acyltransferase activity, transferring groups other than amino-acyl groups"/>
    <property type="evidence" value="ECO:0007669"/>
    <property type="project" value="InterPro"/>
</dbReference>
<comment type="caution">
    <text evidence="2">The sequence shown here is derived from an EMBL/GenBank/DDBJ whole genome shotgun (WGS) entry which is preliminary data.</text>
</comment>
<dbReference type="PANTHER" id="PTHR43233">
    <property type="entry name" value="FAMILY N-ACETYLTRANSFERASE, PUTATIVE (AFU_ORTHOLOGUE AFUA_6G03350)-RELATED"/>
    <property type="match status" value="1"/>
</dbReference>
<keyword evidence="2" id="KW-0808">Transferase</keyword>
<dbReference type="PANTHER" id="PTHR43233:SF1">
    <property type="entry name" value="FAMILY N-ACETYLTRANSFERASE, PUTATIVE (AFU_ORTHOLOGUE AFUA_6G03350)-RELATED"/>
    <property type="match status" value="1"/>
</dbReference>
<dbReference type="EMBL" id="BDQI01000041">
    <property type="protein sequence ID" value="GAX57875.1"/>
    <property type="molecule type" value="Genomic_DNA"/>
</dbReference>
<dbReference type="Pfam" id="PF13508">
    <property type="entry name" value="Acetyltransf_7"/>
    <property type="match status" value="1"/>
</dbReference>
<keyword evidence="3" id="KW-1185">Reference proteome</keyword>
<dbReference type="AlphaFoldDB" id="A0A250VUU3"/>
<dbReference type="InterPro" id="IPR053144">
    <property type="entry name" value="Acetyltransferase_Butenolide"/>
</dbReference>
<dbReference type="RefSeq" id="WP_067384541.1">
    <property type="nucleotide sequence ID" value="NZ_BDQI01000041.1"/>
</dbReference>
<protein>
    <submittedName>
        <fullName evidence="2">N-acetyltransferase</fullName>
    </submittedName>
</protein>
<dbReference type="Proteomes" id="UP000217446">
    <property type="component" value="Unassembled WGS sequence"/>
</dbReference>
<dbReference type="CDD" id="cd04301">
    <property type="entry name" value="NAT_SF"/>
    <property type="match status" value="1"/>
</dbReference>
<dbReference type="Gene3D" id="3.40.630.30">
    <property type="match status" value="1"/>
</dbReference>
<evidence type="ECO:0000313" key="3">
    <source>
        <dbReference type="Proteomes" id="UP000217446"/>
    </source>
</evidence>